<reference evidence="4 5" key="1">
    <citation type="submission" date="2015-04" db="EMBL/GenBank/DDBJ databases">
        <title>The draft genome sequence of Fusarium langsethiae, a T-2/HT-2 mycotoxin producer.</title>
        <authorList>
            <person name="Lysoe E."/>
            <person name="Divon H.H."/>
            <person name="Terzi V."/>
            <person name="Orru L."/>
            <person name="Lamontanara A."/>
            <person name="Kolseth A.-K."/>
            <person name="Frandsen R.J."/>
            <person name="Nielsen K."/>
            <person name="Thrane U."/>
        </authorList>
    </citation>
    <scope>NUCLEOTIDE SEQUENCE [LARGE SCALE GENOMIC DNA]</scope>
    <source>
        <strain evidence="4 5">Fl201059</strain>
    </source>
</reference>
<dbReference type="Proteomes" id="UP000037904">
    <property type="component" value="Unassembled WGS sequence"/>
</dbReference>
<dbReference type="Gene3D" id="1.20.5.110">
    <property type="match status" value="1"/>
</dbReference>
<evidence type="ECO:0000313" key="4">
    <source>
        <dbReference type="EMBL" id="KPA41105.1"/>
    </source>
</evidence>
<dbReference type="Gene3D" id="3.60.60.10">
    <property type="entry name" value="Penicillin V Acylase, Chain A"/>
    <property type="match status" value="1"/>
</dbReference>
<gene>
    <name evidence="4" type="ORF">FLAG1_06025</name>
</gene>
<evidence type="ECO:0000256" key="1">
    <source>
        <dbReference type="SAM" id="MobiDB-lite"/>
    </source>
</evidence>
<dbReference type="Pfam" id="PF03417">
    <property type="entry name" value="AAT"/>
    <property type="match status" value="1"/>
</dbReference>
<protein>
    <submittedName>
        <fullName evidence="4">Isopenicillin-n n-acyltransferase</fullName>
    </submittedName>
</protein>
<feature type="domain" description="Peptidase C45 hydrolase" evidence="3">
    <location>
        <begin position="116"/>
        <end position="345"/>
    </location>
</feature>
<dbReference type="NCBIfam" id="NF040521">
    <property type="entry name" value="C45_proenzyme"/>
    <property type="match status" value="1"/>
</dbReference>
<dbReference type="PANTHER" id="PTHR34180">
    <property type="entry name" value="PEPTIDASE C45"/>
    <property type="match status" value="1"/>
</dbReference>
<keyword evidence="2" id="KW-1133">Transmembrane helix</keyword>
<organism evidence="4 5">
    <name type="scientific">Fusarium langsethiae</name>
    <dbReference type="NCBI Taxonomy" id="179993"/>
    <lineage>
        <taxon>Eukaryota</taxon>
        <taxon>Fungi</taxon>
        <taxon>Dikarya</taxon>
        <taxon>Ascomycota</taxon>
        <taxon>Pezizomycotina</taxon>
        <taxon>Sordariomycetes</taxon>
        <taxon>Hypocreomycetidae</taxon>
        <taxon>Hypocreales</taxon>
        <taxon>Nectriaceae</taxon>
        <taxon>Fusarium</taxon>
    </lineage>
</organism>
<keyword evidence="2" id="KW-0472">Membrane</keyword>
<dbReference type="EMBL" id="JXCE01000108">
    <property type="protein sequence ID" value="KPA41105.1"/>
    <property type="molecule type" value="Genomic_DNA"/>
</dbReference>
<dbReference type="GO" id="GO:0016746">
    <property type="term" value="F:acyltransferase activity"/>
    <property type="evidence" value="ECO:0007669"/>
    <property type="project" value="UniProtKB-KW"/>
</dbReference>
<name>A0A0N0V6M9_FUSLA</name>
<dbReference type="PANTHER" id="PTHR34180:SF1">
    <property type="entry name" value="BETA-ALANYL-DOPAMINE_CARCININE HYDROLASE"/>
    <property type="match status" value="1"/>
</dbReference>
<proteinExistence type="predicted"/>
<evidence type="ECO:0000256" key="2">
    <source>
        <dbReference type="SAM" id="Phobius"/>
    </source>
</evidence>
<accession>A0A0N0V6M9</accession>
<feature type="transmembrane region" description="Helical" evidence="2">
    <location>
        <begin position="591"/>
        <end position="611"/>
    </location>
</feature>
<dbReference type="CDD" id="cd15863">
    <property type="entry name" value="SNARE_GS27"/>
    <property type="match status" value="1"/>
</dbReference>
<dbReference type="InterPro" id="IPR047801">
    <property type="entry name" value="Peptidase_C45"/>
</dbReference>
<comment type="caution">
    <text evidence="4">The sequence shown here is derived from an EMBL/GenBank/DDBJ whole genome shotgun (WGS) entry which is preliminary data.</text>
</comment>
<dbReference type="Pfam" id="PF12352">
    <property type="entry name" value="V-SNARE_C"/>
    <property type="match status" value="1"/>
</dbReference>
<dbReference type="AlphaFoldDB" id="A0A0N0V6M9"/>
<sequence length="612" mass="67779">MLEVHCSGTSYEIGHQHGASGKDKVKGSLSFYEELFQETCSMNWEAVRQEAQKYIEPLQNISPRHVEEMKGLADGAGVDLLDIIALNVRTEITFSLYTEDPTTPIQTDGCTSAAYRQPNGQLLLAQNWDWQPKQAPNLLICHISQPGTDIPNISMVTEAGVIGKIGINSVGVGTLLNAIRARGIDNTKLPIHLALRAALESKSAREAANELHKMGTAGSVHILVSDPREAIGLECTSIGIKEINFDSNGALVHTNHLLLEHPGVDEPGWLPDSKVRFARMSQLIQDKIASGSIDHDSLFELFKDEQGYPASISRDVAAHRDGTTTLFNINMDLAKGKAIVSMGRPTSWTESCRRTSLDPYKFPAAKSAIMNIAYNSALRQSKSLAAELQNLNTKSQASPSEIGNVSASIASFTKTLDEYQSLARQEIVPKKQEEAFARVKRFRENLSDYRGQIDSLKKAREDAQHQANRTELLGRRPYNATPENPYANATTTNTHSTFQPRHPTQSNGPLTTGSPDEMREAHAFREQNFFSNTNQALDDYIARGQAVLGDLGQQREMLKSTQKRLYSVANTLGVSGDTIRMVERRAKEDKWIFAAGVVIFFLFCWLVLHFLR</sequence>
<feature type="compositionally biased region" description="Polar residues" evidence="1">
    <location>
        <begin position="487"/>
        <end position="514"/>
    </location>
</feature>
<keyword evidence="4" id="KW-0808">Transferase</keyword>
<keyword evidence="2" id="KW-0812">Transmembrane</keyword>
<evidence type="ECO:0000259" key="3">
    <source>
        <dbReference type="Pfam" id="PF03417"/>
    </source>
</evidence>
<dbReference type="InterPro" id="IPR005079">
    <property type="entry name" value="Peptidase_C45_hydrolase"/>
</dbReference>
<dbReference type="FunFam" id="1.20.5.110:FF:000054">
    <property type="entry name" value="Protein transport protein BOS1"/>
    <property type="match status" value="1"/>
</dbReference>
<feature type="region of interest" description="Disordered" evidence="1">
    <location>
        <begin position="463"/>
        <end position="515"/>
    </location>
</feature>
<dbReference type="Gene3D" id="1.10.10.2120">
    <property type="match status" value="1"/>
</dbReference>
<dbReference type="OrthoDB" id="189997at2759"/>
<dbReference type="InterPro" id="IPR047794">
    <property type="entry name" value="C45_proenzyme-like"/>
</dbReference>
<keyword evidence="5" id="KW-1185">Reference proteome</keyword>
<keyword evidence="4" id="KW-0012">Acyltransferase</keyword>
<evidence type="ECO:0000313" key="5">
    <source>
        <dbReference type="Proteomes" id="UP000037904"/>
    </source>
</evidence>